<evidence type="ECO:0000256" key="9">
    <source>
        <dbReference type="PROSITE-ProRule" id="PRU10125"/>
    </source>
</evidence>
<dbReference type="HAMAP" id="MF_00197">
    <property type="entry name" value="DAP_epimerase"/>
    <property type="match status" value="1"/>
</dbReference>
<dbReference type="RefSeq" id="WP_039188211.1">
    <property type="nucleotide sequence ID" value="NZ_JRFJ01000001.1"/>
</dbReference>
<dbReference type="PANTHER" id="PTHR31689">
    <property type="entry name" value="DIAMINOPIMELATE EPIMERASE, CHLOROPLASTIC"/>
    <property type="match status" value="1"/>
</dbReference>
<name>A0A0B1Q958_9HYPH</name>
<dbReference type="GO" id="GO:0009089">
    <property type="term" value="P:lysine biosynthetic process via diaminopimelate"/>
    <property type="evidence" value="ECO:0007669"/>
    <property type="project" value="UniProtKB-UniRule"/>
</dbReference>
<keyword evidence="8" id="KW-0963">Cytoplasm</keyword>
<keyword evidence="5 8" id="KW-0457">Lysine biosynthesis</keyword>
<evidence type="ECO:0000256" key="5">
    <source>
        <dbReference type="ARBA" id="ARBA00023154"/>
    </source>
</evidence>
<evidence type="ECO:0000256" key="2">
    <source>
        <dbReference type="ARBA" id="ARBA00010219"/>
    </source>
</evidence>
<comment type="similarity">
    <text evidence="2 8">Belongs to the diaminopimelate epimerase family.</text>
</comment>
<feature type="binding site" evidence="8">
    <location>
        <position position="197"/>
    </location>
    <ligand>
        <name>substrate</name>
    </ligand>
</feature>
<dbReference type="Pfam" id="PF01678">
    <property type="entry name" value="DAP_epimerase"/>
    <property type="match status" value="2"/>
</dbReference>
<accession>A0A0B1Q958</accession>
<feature type="site" description="Could be important to modulate the pK values of the two catalytic cysteine residues" evidence="8">
    <location>
        <position position="215"/>
    </location>
</feature>
<feature type="binding site" evidence="8">
    <location>
        <position position="47"/>
    </location>
    <ligand>
        <name>substrate</name>
    </ligand>
</feature>
<evidence type="ECO:0000256" key="4">
    <source>
        <dbReference type="ARBA" id="ARBA00022605"/>
    </source>
</evidence>
<dbReference type="PANTHER" id="PTHR31689:SF0">
    <property type="entry name" value="DIAMINOPIMELATE EPIMERASE"/>
    <property type="match status" value="1"/>
</dbReference>
<gene>
    <name evidence="8" type="primary">dapF</name>
    <name evidence="10" type="ORF">LA66_01405</name>
</gene>
<feature type="binding site" evidence="8">
    <location>
        <position position="67"/>
    </location>
    <ligand>
        <name>substrate</name>
    </ligand>
</feature>
<dbReference type="GO" id="GO:0005829">
    <property type="term" value="C:cytosol"/>
    <property type="evidence" value="ECO:0007669"/>
    <property type="project" value="TreeGrafter"/>
</dbReference>
<dbReference type="STRING" id="370622.LA66_01405"/>
<feature type="binding site" evidence="8">
    <location>
        <begin position="215"/>
        <end position="216"/>
    </location>
    <ligand>
        <name>substrate</name>
    </ligand>
</feature>
<feature type="binding site" evidence="8">
    <location>
        <begin position="77"/>
        <end position="78"/>
    </location>
    <ligand>
        <name>substrate</name>
    </ligand>
</feature>
<dbReference type="EC" id="5.1.1.7" evidence="3 8"/>
<feature type="binding site" evidence="8">
    <location>
        <position position="163"/>
    </location>
    <ligand>
        <name>substrate</name>
    </ligand>
</feature>
<reference evidence="10 11" key="1">
    <citation type="submission" date="2014-09" db="EMBL/GenBank/DDBJ databases">
        <title>Isolation and characterization of Aurantimonas altamirensis ON-56566 from clinical sample following a dog bite.</title>
        <authorList>
            <person name="Eshaghi A."/>
            <person name="Li A."/>
            <person name="Shahinas D."/>
            <person name="Bahn P."/>
            <person name="Kus J.V."/>
            <person name="Patel S.N."/>
        </authorList>
    </citation>
    <scope>NUCLEOTIDE SEQUENCE [LARGE SCALE GENOMIC DNA]</scope>
    <source>
        <strain evidence="10 11">ON-56566</strain>
    </source>
</reference>
<dbReference type="InterPro" id="IPR001653">
    <property type="entry name" value="DAP_epimerase_DapF"/>
</dbReference>
<dbReference type="EMBL" id="JRFJ01000001">
    <property type="protein sequence ID" value="KHJ55355.1"/>
    <property type="molecule type" value="Genomic_DNA"/>
</dbReference>
<dbReference type="NCBIfam" id="TIGR00652">
    <property type="entry name" value="DapF"/>
    <property type="match status" value="1"/>
</dbReference>
<dbReference type="AlphaFoldDB" id="A0A0B1Q958"/>
<dbReference type="GO" id="GO:0008837">
    <property type="term" value="F:diaminopimelate epimerase activity"/>
    <property type="evidence" value="ECO:0007669"/>
    <property type="project" value="UniProtKB-UniRule"/>
</dbReference>
<sequence>MALDVPFSRMNGLGNEILVADLRGRSDRITPAAAVALAGKADTHFDQIMAIHDQETSGADADIVILNADGSEAGACGNGTRCVVLYLGRDTGTQEYLLRTRRGILEARALPGGLITVDMGVPLFDWQDIPLAHAVDDTDAAPVDSGPEGAPVLSRPALASMGNPHAVFFIDRNVQSIDLALHGAEVEHHPLFPDRVNVSIAQVTGPTALTMRTFERGVGLTQACGSAACAAAVLAARTGRAGRRLTVTVPGGDLIVEWRDDGHVMMTGPAELEWDGFLDPVTGDHRRVALESAVR</sequence>
<evidence type="ECO:0000256" key="3">
    <source>
        <dbReference type="ARBA" id="ARBA00013080"/>
    </source>
</evidence>
<protein>
    <recommendedName>
        <fullName evidence="3 8">Diaminopimelate epimerase</fullName>
        <shortName evidence="8">DAP epimerase</shortName>
        <ecNumber evidence="3 8">5.1.1.7</ecNumber>
    </recommendedName>
    <alternativeName>
        <fullName evidence="8">PLP-independent amino acid racemase</fullName>
    </alternativeName>
</protein>
<dbReference type="Proteomes" id="UP000030826">
    <property type="component" value="Unassembled WGS sequence"/>
</dbReference>
<dbReference type="UniPathway" id="UPA00034">
    <property type="reaction ID" value="UER00025"/>
</dbReference>
<comment type="subcellular location">
    <subcellularLocation>
        <location evidence="8">Cytoplasm</location>
    </subcellularLocation>
</comment>
<feature type="binding site" evidence="8">
    <location>
        <begin position="225"/>
        <end position="226"/>
    </location>
    <ligand>
        <name>substrate</name>
    </ligand>
</feature>
<organism evidence="10 11">
    <name type="scientific">Aureimonas altamirensis</name>
    <dbReference type="NCBI Taxonomy" id="370622"/>
    <lineage>
        <taxon>Bacteria</taxon>
        <taxon>Pseudomonadati</taxon>
        <taxon>Pseudomonadota</taxon>
        <taxon>Alphaproteobacteria</taxon>
        <taxon>Hyphomicrobiales</taxon>
        <taxon>Aurantimonadaceae</taxon>
        <taxon>Aureimonas</taxon>
    </lineage>
</organism>
<comment type="subunit">
    <text evidence="8">Homodimer.</text>
</comment>
<dbReference type="InterPro" id="IPR018510">
    <property type="entry name" value="DAP_epimerase_AS"/>
</dbReference>
<dbReference type="OrthoDB" id="9805408at2"/>
<proteinExistence type="inferred from homology"/>
<evidence type="ECO:0000256" key="1">
    <source>
        <dbReference type="ARBA" id="ARBA00005196"/>
    </source>
</evidence>
<keyword evidence="6 8" id="KW-0413">Isomerase</keyword>
<evidence type="ECO:0000256" key="7">
    <source>
        <dbReference type="ARBA" id="ARBA00051712"/>
    </source>
</evidence>
<dbReference type="PROSITE" id="PS01326">
    <property type="entry name" value="DAP_EPIMERASE"/>
    <property type="match status" value="1"/>
</dbReference>
<dbReference type="SUPFAM" id="SSF54506">
    <property type="entry name" value="Diaminopimelate epimerase-like"/>
    <property type="match status" value="2"/>
</dbReference>
<comment type="pathway">
    <text evidence="1 8">Amino-acid biosynthesis; L-lysine biosynthesis via DAP pathway; DL-2,6-diaminopimelate from LL-2,6-diaminopimelate: step 1/1.</text>
</comment>
<evidence type="ECO:0000313" key="10">
    <source>
        <dbReference type="EMBL" id="KHJ55355.1"/>
    </source>
</evidence>
<feature type="site" description="Could be important to modulate the pK values of the two catalytic cysteine residues" evidence="8">
    <location>
        <position position="165"/>
    </location>
</feature>
<comment type="catalytic activity">
    <reaction evidence="7 8">
        <text>(2S,6S)-2,6-diaminopimelate = meso-2,6-diaminopimelate</text>
        <dbReference type="Rhea" id="RHEA:15393"/>
        <dbReference type="ChEBI" id="CHEBI:57609"/>
        <dbReference type="ChEBI" id="CHEBI:57791"/>
        <dbReference type="EC" id="5.1.1.7"/>
    </reaction>
</comment>
<dbReference type="Gene3D" id="3.10.310.10">
    <property type="entry name" value="Diaminopimelate Epimerase, Chain A, domain 1"/>
    <property type="match status" value="2"/>
</dbReference>
<feature type="binding site" evidence="8">
    <location>
        <position position="15"/>
    </location>
    <ligand>
        <name>substrate</name>
    </ligand>
</feature>
<evidence type="ECO:0000313" key="11">
    <source>
        <dbReference type="Proteomes" id="UP000030826"/>
    </source>
</evidence>
<keyword evidence="4 8" id="KW-0028">Amino-acid biosynthesis</keyword>
<feature type="active site" evidence="9">
    <location>
        <position position="76"/>
    </location>
</feature>
<comment type="caution">
    <text evidence="10">The sequence shown here is derived from an EMBL/GenBank/DDBJ whole genome shotgun (WGS) entry which is preliminary data.</text>
</comment>
<comment type="function">
    <text evidence="8">Catalyzes the stereoinversion of LL-2,6-diaminopimelate (L,L-DAP) to meso-diaminopimelate (meso-DAP), a precursor of L-lysine and an essential component of the bacterial peptidoglycan.</text>
</comment>
<feature type="active site" description="Proton acceptor" evidence="8">
    <location>
        <position position="224"/>
    </location>
</feature>
<evidence type="ECO:0000256" key="8">
    <source>
        <dbReference type="HAMAP-Rule" id="MF_00197"/>
    </source>
</evidence>
<feature type="active site" description="Proton donor" evidence="8">
    <location>
        <position position="76"/>
    </location>
</feature>
<evidence type="ECO:0000256" key="6">
    <source>
        <dbReference type="ARBA" id="ARBA00023235"/>
    </source>
</evidence>